<evidence type="ECO:0008006" key="4">
    <source>
        <dbReference type="Google" id="ProtNLM"/>
    </source>
</evidence>
<proteinExistence type="predicted"/>
<evidence type="ECO:0000313" key="3">
    <source>
        <dbReference type="Proteomes" id="UP000294360"/>
    </source>
</evidence>
<dbReference type="EMBL" id="LR536450">
    <property type="protein sequence ID" value="VFU07317.1"/>
    <property type="molecule type" value="Genomic_DNA"/>
</dbReference>
<dbReference type="RefSeq" id="WP_134486383.1">
    <property type="nucleotide sequence ID" value="NZ_CP139089.1"/>
</dbReference>
<dbReference type="OrthoDB" id="8447739at2"/>
<reference evidence="2 3" key="1">
    <citation type="submission" date="2019-03" db="EMBL/GenBank/DDBJ databases">
        <authorList>
            <person name="Kox A.R. M."/>
        </authorList>
    </citation>
    <scope>NUCLEOTIDE SEQUENCE [LARGE SCALE GENOMIC DNA]</scope>
    <source>
        <strain evidence="2">MTUNDRAET4 annotated genome</strain>
    </source>
</reference>
<sequence length="187" mass="18897">MNPLIKRLAHEAVAPLEEMLARLIRTAALIAMATGCAIAASVFLTVDLFLYLQGLWGSLAAASCVAALYLVGAIIFLVLALRRPSPAPSATAPSATVASATPVVAAASVGAQAAPPSPPNAAFAANIDAAVAPVLGVLREAGLEKEVIAIEAGAEVVKQLNPFSLVAFAVGAGVFLGRTLGTKRTLF</sequence>
<dbReference type="KEGG" id="mtun:MTUNDRAET4_0424"/>
<accession>A0A4U8YVN7</accession>
<evidence type="ECO:0000313" key="2">
    <source>
        <dbReference type="EMBL" id="VFU07317.1"/>
    </source>
</evidence>
<dbReference type="Proteomes" id="UP000294360">
    <property type="component" value="Chromosome"/>
</dbReference>
<evidence type="ECO:0000256" key="1">
    <source>
        <dbReference type="SAM" id="Phobius"/>
    </source>
</evidence>
<dbReference type="AlphaFoldDB" id="A0A4U8YVN7"/>
<keyword evidence="1" id="KW-1133">Transmembrane helix</keyword>
<gene>
    <name evidence="2" type="ORF">MTUNDRAET4_0424</name>
</gene>
<feature type="transmembrane region" description="Helical" evidence="1">
    <location>
        <begin position="27"/>
        <end position="52"/>
    </location>
</feature>
<name>A0A4U8YVN7_METTU</name>
<feature type="transmembrane region" description="Helical" evidence="1">
    <location>
        <begin position="58"/>
        <end position="81"/>
    </location>
</feature>
<keyword evidence="1" id="KW-0472">Membrane</keyword>
<protein>
    <recommendedName>
        <fullName evidence="4">Holin-X, holin superfamily III</fullName>
    </recommendedName>
</protein>
<keyword evidence="1" id="KW-0812">Transmembrane</keyword>
<organism evidence="2 3">
    <name type="scientific">Methylocella tundrae</name>
    <dbReference type="NCBI Taxonomy" id="227605"/>
    <lineage>
        <taxon>Bacteria</taxon>
        <taxon>Pseudomonadati</taxon>
        <taxon>Pseudomonadota</taxon>
        <taxon>Alphaproteobacteria</taxon>
        <taxon>Hyphomicrobiales</taxon>
        <taxon>Beijerinckiaceae</taxon>
        <taxon>Methylocella</taxon>
    </lineage>
</organism>